<gene>
    <name evidence="8" type="ORF">BS47DRAFT_1389177</name>
</gene>
<protein>
    <recommendedName>
        <fullName evidence="7">LIM zinc-binding domain-containing protein</fullName>
    </recommendedName>
</protein>
<evidence type="ECO:0000256" key="3">
    <source>
        <dbReference type="ARBA" id="ARBA00022833"/>
    </source>
</evidence>
<feature type="compositionally biased region" description="Basic and acidic residues" evidence="6">
    <location>
        <begin position="417"/>
        <end position="429"/>
    </location>
</feature>
<feature type="domain" description="LIM zinc-binding" evidence="7">
    <location>
        <begin position="177"/>
        <end position="243"/>
    </location>
</feature>
<feature type="compositionally biased region" description="Low complexity" evidence="6">
    <location>
        <begin position="537"/>
        <end position="549"/>
    </location>
</feature>
<dbReference type="InterPro" id="IPR001781">
    <property type="entry name" value="Znf_LIM"/>
</dbReference>
<feature type="region of interest" description="Disordered" evidence="6">
    <location>
        <begin position="692"/>
        <end position="734"/>
    </location>
</feature>
<evidence type="ECO:0000256" key="6">
    <source>
        <dbReference type="SAM" id="MobiDB-lite"/>
    </source>
</evidence>
<dbReference type="Gene3D" id="2.10.110.10">
    <property type="entry name" value="Cysteine Rich Protein"/>
    <property type="match status" value="3"/>
</dbReference>
<feature type="compositionally biased region" description="Polar residues" evidence="6">
    <location>
        <begin position="561"/>
        <end position="574"/>
    </location>
</feature>
<feature type="region of interest" description="Disordered" evidence="6">
    <location>
        <begin position="243"/>
        <end position="317"/>
    </location>
</feature>
<evidence type="ECO:0000256" key="4">
    <source>
        <dbReference type="ARBA" id="ARBA00023038"/>
    </source>
</evidence>
<keyword evidence="4 5" id="KW-0440">LIM domain</keyword>
<feature type="compositionally biased region" description="Polar residues" evidence="6">
    <location>
        <begin position="430"/>
        <end position="450"/>
    </location>
</feature>
<feature type="compositionally biased region" description="Low complexity" evidence="6">
    <location>
        <begin position="377"/>
        <end position="416"/>
    </location>
</feature>
<keyword evidence="1 5" id="KW-0479">Metal-binding</keyword>
<name>A0A9P6B668_9AGAM</name>
<reference evidence="8" key="1">
    <citation type="journal article" date="2020" name="Nat. Commun.">
        <title>Large-scale genome sequencing of mycorrhizal fungi provides insights into the early evolution of symbiotic traits.</title>
        <authorList>
            <person name="Miyauchi S."/>
            <person name="Kiss E."/>
            <person name="Kuo A."/>
            <person name="Drula E."/>
            <person name="Kohler A."/>
            <person name="Sanchez-Garcia M."/>
            <person name="Morin E."/>
            <person name="Andreopoulos B."/>
            <person name="Barry K.W."/>
            <person name="Bonito G."/>
            <person name="Buee M."/>
            <person name="Carver A."/>
            <person name="Chen C."/>
            <person name="Cichocki N."/>
            <person name="Clum A."/>
            <person name="Culley D."/>
            <person name="Crous P.W."/>
            <person name="Fauchery L."/>
            <person name="Girlanda M."/>
            <person name="Hayes R.D."/>
            <person name="Keri Z."/>
            <person name="LaButti K."/>
            <person name="Lipzen A."/>
            <person name="Lombard V."/>
            <person name="Magnuson J."/>
            <person name="Maillard F."/>
            <person name="Murat C."/>
            <person name="Nolan M."/>
            <person name="Ohm R.A."/>
            <person name="Pangilinan J."/>
            <person name="Pereira M.F."/>
            <person name="Perotto S."/>
            <person name="Peter M."/>
            <person name="Pfister S."/>
            <person name="Riley R."/>
            <person name="Sitrit Y."/>
            <person name="Stielow J.B."/>
            <person name="Szollosi G."/>
            <person name="Zifcakova L."/>
            <person name="Stursova M."/>
            <person name="Spatafora J.W."/>
            <person name="Tedersoo L."/>
            <person name="Vaario L.M."/>
            <person name="Yamada A."/>
            <person name="Yan M."/>
            <person name="Wang P."/>
            <person name="Xu J."/>
            <person name="Bruns T."/>
            <person name="Baldrian P."/>
            <person name="Vilgalys R."/>
            <person name="Dunand C."/>
            <person name="Henrissat B."/>
            <person name="Grigoriev I.V."/>
            <person name="Hibbett D."/>
            <person name="Nagy L.G."/>
            <person name="Martin F.M."/>
        </authorList>
    </citation>
    <scope>NUCLEOTIDE SEQUENCE</scope>
    <source>
        <strain evidence="8">UP504</strain>
    </source>
</reference>
<dbReference type="GO" id="GO:0030695">
    <property type="term" value="F:GTPase regulator activity"/>
    <property type="evidence" value="ECO:0007669"/>
    <property type="project" value="UniProtKB-ARBA"/>
</dbReference>
<feature type="compositionally biased region" description="Polar residues" evidence="6">
    <location>
        <begin position="353"/>
        <end position="364"/>
    </location>
</feature>
<dbReference type="CDD" id="cd08368">
    <property type="entry name" value="LIM"/>
    <property type="match status" value="1"/>
</dbReference>
<feature type="compositionally biased region" description="Basic and acidic residues" evidence="6">
    <location>
        <begin position="621"/>
        <end position="633"/>
    </location>
</feature>
<evidence type="ECO:0000256" key="5">
    <source>
        <dbReference type="PROSITE-ProRule" id="PRU00125"/>
    </source>
</evidence>
<comment type="caution">
    <text evidence="8">The sequence shown here is derived from an EMBL/GenBank/DDBJ whole genome shotgun (WGS) entry which is preliminary data.</text>
</comment>
<evidence type="ECO:0000313" key="9">
    <source>
        <dbReference type="Proteomes" id="UP000886523"/>
    </source>
</evidence>
<evidence type="ECO:0000256" key="2">
    <source>
        <dbReference type="ARBA" id="ARBA00022737"/>
    </source>
</evidence>
<dbReference type="PANTHER" id="PTHR24205:SF16">
    <property type="entry name" value="GH01042P-RELATED"/>
    <property type="match status" value="1"/>
</dbReference>
<dbReference type="EMBL" id="MU128926">
    <property type="protein sequence ID" value="KAF9518249.1"/>
    <property type="molecule type" value="Genomic_DNA"/>
</dbReference>
<sequence>MIRSYVQESIRKEMKPTEPSEIGTTVDQSPPSTALSSTESSIPRPSSSALAKSTARFPRPKNSTLSHPINFEGQSRMLNRVSAHITTVTSRPTSPLKNQVLSDKDPSDGTIVKSHITGSLVKVYGSVLGRPGSLPSMQCHTCSQVFLPDATIYPSPTLPDTYLCRECFESDEGASRGTCEACHKPVFGLLKVEGGPPVENAGRIWHASCFRCNGCEKDIAASPMVDILGRPCCESCFDQCLEKGSPSPAPKRSRVKSIDKDNYVGTVKRGGKESMGSREGSPVMDELSKRLGLVPSPNSSPPSPSSSVSPRTGGRVAGEISPTIERLARKLNGLGISNASNTSPLLSRRDSQHPTNLPSLSTTPFGAPESTPEGRVSISSSTSCSTSPRSFDSTSSLSMSTTSTAISSPADSPPSTRNKELEGLEKDETPASSTVSYASTNTVATQSPRTSDMVDRRETPAWTSPSTFLDPQGMYRMGDYLERENPPPKGNSQGNKLPHLRNTADSGSPVSSSGQRTPIKNSTPTRARPRESFNNDSTPTSSSKTTTPTAQSAVGPHSRRLSSSFKSPTGTKQSPLHVFTTPEALVNAKCDACGRPLLAQDMRGRIVTVPKGPTLSTNQSSKDESHDNSKRAETPVERYHHTCFRCATCGDAFGELDGKANFIREEGRVVHVSCASPLRVVRTNIPVPSKKVMDPTTFNRSSTVPDTISRIPASKPRTMTSSRATTPPAPVSPTSSGRFICGGCHNTVFQMEKGVVTGPQGSKWHMGCLVCGGKDWKARKEAQRRKNEGNEIGCGKKLDSQARTDRYGQVWCRDCMTLLSPSRDPSPVGRGILQPMNTGNGTTYGRLNFAFPQTSRKNSDASGRIDHLISHFTGSGETISSSSSVFDSVSPSLVRTHFTGRSASPSDKEPLHWEYFLHHRGNYSSDNGSGLPVTHRPMSMLGLFRSTSPVKNHATGGGAMSVLSPQVTGGGLPVTRPRPKSVMSIRGGISHRGIELVRQMTGTES</sequence>
<feature type="compositionally biased region" description="Polar residues" evidence="6">
    <location>
        <begin position="22"/>
        <end position="35"/>
    </location>
</feature>
<feature type="compositionally biased region" description="Low complexity" evidence="6">
    <location>
        <begin position="716"/>
        <end position="734"/>
    </location>
</feature>
<accession>A0A9P6B668</accession>
<keyword evidence="9" id="KW-1185">Reference proteome</keyword>
<feature type="region of interest" description="Disordered" evidence="6">
    <location>
        <begin position="1"/>
        <end position="69"/>
    </location>
</feature>
<organism evidence="8 9">
    <name type="scientific">Hydnum rufescens UP504</name>
    <dbReference type="NCBI Taxonomy" id="1448309"/>
    <lineage>
        <taxon>Eukaryota</taxon>
        <taxon>Fungi</taxon>
        <taxon>Dikarya</taxon>
        <taxon>Basidiomycota</taxon>
        <taxon>Agaricomycotina</taxon>
        <taxon>Agaricomycetes</taxon>
        <taxon>Cantharellales</taxon>
        <taxon>Hydnaceae</taxon>
        <taxon>Hydnum</taxon>
    </lineage>
</organism>
<feature type="compositionally biased region" description="Basic and acidic residues" evidence="6">
    <location>
        <begin position="9"/>
        <end position="18"/>
    </location>
</feature>
<dbReference type="AlphaFoldDB" id="A0A9P6B668"/>
<feature type="compositionally biased region" description="Polar residues" evidence="6">
    <location>
        <begin position="696"/>
        <end position="706"/>
    </location>
</feature>
<evidence type="ECO:0000259" key="7">
    <source>
        <dbReference type="PROSITE" id="PS50023"/>
    </source>
</evidence>
<feature type="region of interest" description="Disordered" evidence="6">
    <location>
        <begin position="335"/>
        <end position="576"/>
    </location>
</feature>
<feature type="compositionally biased region" description="Polar residues" evidence="6">
    <location>
        <begin position="335"/>
        <end position="345"/>
    </location>
</feature>
<evidence type="ECO:0000256" key="1">
    <source>
        <dbReference type="ARBA" id="ARBA00022723"/>
    </source>
</evidence>
<feature type="compositionally biased region" description="Low complexity" evidence="6">
    <location>
        <begin position="36"/>
        <end position="48"/>
    </location>
</feature>
<evidence type="ECO:0000313" key="8">
    <source>
        <dbReference type="EMBL" id="KAF9518249.1"/>
    </source>
</evidence>
<dbReference type="GO" id="GO:0046872">
    <property type="term" value="F:metal ion binding"/>
    <property type="evidence" value="ECO:0007669"/>
    <property type="project" value="UniProtKB-KW"/>
</dbReference>
<dbReference type="OrthoDB" id="1112565at2759"/>
<keyword evidence="2" id="KW-0677">Repeat</keyword>
<feature type="compositionally biased region" description="Polar residues" evidence="6">
    <location>
        <begin position="503"/>
        <end position="525"/>
    </location>
</feature>
<dbReference type="PANTHER" id="PTHR24205">
    <property type="entry name" value="FOUR AND A HALF LIM DOMAINS PROTEIN"/>
    <property type="match status" value="1"/>
</dbReference>
<dbReference type="SMART" id="SM00132">
    <property type="entry name" value="LIM"/>
    <property type="match status" value="2"/>
</dbReference>
<dbReference type="Proteomes" id="UP000886523">
    <property type="component" value="Unassembled WGS sequence"/>
</dbReference>
<dbReference type="Pfam" id="PF00412">
    <property type="entry name" value="LIM"/>
    <property type="match status" value="1"/>
</dbReference>
<dbReference type="PROSITE" id="PS50023">
    <property type="entry name" value="LIM_DOMAIN_2"/>
    <property type="match status" value="1"/>
</dbReference>
<proteinExistence type="predicted"/>
<keyword evidence="3 5" id="KW-0862">Zinc</keyword>
<feature type="region of interest" description="Disordered" evidence="6">
    <location>
        <begin position="609"/>
        <end position="633"/>
    </location>
</feature>
<feature type="region of interest" description="Disordered" evidence="6">
    <location>
        <begin position="960"/>
        <end position="981"/>
    </location>
</feature>